<protein>
    <recommendedName>
        <fullName evidence="1">DUF7890 domain-containing protein</fullName>
    </recommendedName>
</protein>
<feature type="domain" description="DUF7890" evidence="1">
    <location>
        <begin position="42"/>
        <end position="86"/>
    </location>
</feature>
<accession>A0A978UG10</accession>
<name>A0A978UG10_ZIZJJ</name>
<dbReference type="InterPro" id="IPR057212">
    <property type="entry name" value="DUF7890"/>
</dbReference>
<dbReference type="PANTHER" id="PTHR36782">
    <property type="entry name" value="BNAC03G62080D PROTEIN"/>
    <property type="match status" value="1"/>
</dbReference>
<reference evidence="2" key="1">
    <citation type="journal article" date="2021" name="Front. Plant Sci.">
        <title>Chromosome-Scale Genome Assembly for Chinese Sour Jujube and Insights Into Its Genome Evolution and Domestication Signature.</title>
        <authorList>
            <person name="Shen L.-Y."/>
            <person name="Luo H."/>
            <person name="Wang X.-L."/>
            <person name="Wang X.-M."/>
            <person name="Qiu X.-J."/>
            <person name="Liu H."/>
            <person name="Zhou S.-S."/>
            <person name="Jia K.-H."/>
            <person name="Nie S."/>
            <person name="Bao Y.-T."/>
            <person name="Zhang R.-G."/>
            <person name="Yun Q.-Z."/>
            <person name="Chai Y.-H."/>
            <person name="Lu J.-Y."/>
            <person name="Li Y."/>
            <person name="Zhao S.-W."/>
            <person name="Mao J.-F."/>
            <person name="Jia S.-G."/>
            <person name="Mao Y.-M."/>
        </authorList>
    </citation>
    <scope>NUCLEOTIDE SEQUENCE</scope>
    <source>
        <strain evidence="2">AT0</strain>
        <tissue evidence="2">Leaf</tissue>
    </source>
</reference>
<evidence type="ECO:0000259" key="1">
    <source>
        <dbReference type="Pfam" id="PF25418"/>
    </source>
</evidence>
<sequence length="105" mass="11351">MFKVKNCLPSTCFADFAKEEELKVCHRGVISCGGSGEEKGARIRIKVKMTKEEAARVLSKCKNGGVLEFKDFAAELVQIPSNRVSVLPPPSGDSGVVLKTVPEEV</sequence>
<gene>
    <name evidence="2" type="ORF">FEM48_Zijuj11G0013500</name>
</gene>
<organism evidence="2 3">
    <name type="scientific">Ziziphus jujuba var. spinosa</name>
    <dbReference type="NCBI Taxonomy" id="714518"/>
    <lineage>
        <taxon>Eukaryota</taxon>
        <taxon>Viridiplantae</taxon>
        <taxon>Streptophyta</taxon>
        <taxon>Embryophyta</taxon>
        <taxon>Tracheophyta</taxon>
        <taxon>Spermatophyta</taxon>
        <taxon>Magnoliopsida</taxon>
        <taxon>eudicotyledons</taxon>
        <taxon>Gunneridae</taxon>
        <taxon>Pentapetalae</taxon>
        <taxon>rosids</taxon>
        <taxon>fabids</taxon>
        <taxon>Rosales</taxon>
        <taxon>Rhamnaceae</taxon>
        <taxon>Paliureae</taxon>
        <taxon>Ziziphus</taxon>
    </lineage>
</organism>
<proteinExistence type="predicted"/>
<dbReference type="Pfam" id="PF25418">
    <property type="entry name" value="DUF7890"/>
    <property type="match status" value="1"/>
</dbReference>
<comment type="caution">
    <text evidence="2">The sequence shown here is derived from an EMBL/GenBank/DDBJ whole genome shotgun (WGS) entry which is preliminary data.</text>
</comment>
<dbReference type="PANTHER" id="PTHR36782:SF1">
    <property type="entry name" value="CALCIUM UNIPORTER PROTEIN"/>
    <property type="match status" value="1"/>
</dbReference>
<evidence type="ECO:0000313" key="2">
    <source>
        <dbReference type="EMBL" id="KAH7513741.1"/>
    </source>
</evidence>
<dbReference type="EMBL" id="JAEACU010000011">
    <property type="protein sequence ID" value="KAH7513741.1"/>
    <property type="molecule type" value="Genomic_DNA"/>
</dbReference>
<dbReference type="Proteomes" id="UP000813462">
    <property type="component" value="Unassembled WGS sequence"/>
</dbReference>
<evidence type="ECO:0000313" key="3">
    <source>
        <dbReference type="Proteomes" id="UP000813462"/>
    </source>
</evidence>
<dbReference type="AlphaFoldDB" id="A0A978UG10"/>